<organism evidence="1">
    <name type="scientific">Arundo donax</name>
    <name type="common">Giant reed</name>
    <name type="synonym">Donax arundinaceus</name>
    <dbReference type="NCBI Taxonomy" id="35708"/>
    <lineage>
        <taxon>Eukaryota</taxon>
        <taxon>Viridiplantae</taxon>
        <taxon>Streptophyta</taxon>
        <taxon>Embryophyta</taxon>
        <taxon>Tracheophyta</taxon>
        <taxon>Spermatophyta</taxon>
        <taxon>Magnoliopsida</taxon>
        <taxon>Liliopsida</taxon>
        <taxon>Poales</taxon>
        <taxon>Poaceae</taxon>
        <taxon>PACMAD clade</taxon>
        <taxon>Arundinoideae</taxon>
        <taxon>Arundineae</taxon>
        <taxon>Arundo</taxon>
    </lineage>
</organism>
<dbReference type="EMBL" id="GBRH01171235">
    <property type="protein sequence ID" value="JAE26661.1"/>
    <property type="molecule type" value="Transcribed_RNA"/>
</dbReference>
<reference evidence="1" key="1">
    <citation type="submission" date="2014-09" db="EMBL/GenBank/DDBJ databases">
        <authorList>
            <person name="Magalhaes I.L.F."/>
            <person name="Oliveira U."/>
            <person name="Santos F.R."/>
            <person name="Vidigal T.H.D.A."/>
            <person name="Brescovit A.D."/>
            <person name="Santos A.J."/>
        </authorList>
    </citation>
    <scope>NUCLEOTIDE SEQUENCE</scope>
    <source>
        <tissue evidence="1">Shoot tissue taken approximately 20 cm above the soil surface</tissue>
    </source>
</reference>
<sequence length="46" mass="5425">MSWSDLLMLLTSLLMIQYVTIHRLPFIHVLFHFNKCCLKFLALVAC</sequence>
<name>A0A0A9GVS2_ARUDO</name>
<protein>
    <submittedName>
        <fullName evidence="1">Uncharacterized protein</fullName>
    </submittedName>
</protein>
<accession>A0A0A9GVS2</accession>
<evidence type="ECO:0000313" key="1">
    <source>
        <dbReference type="EMBL" id="JAE26661.1"/>
    </source>
</evidence>
<reference evidence="1" key="2">
    <citation type="journal article" date="2015" name="Data Brief">
        <title>Shoot transcriptome of the giant reed, Arundo donax.</title>
        <authorList>
            <person name="Barrero R.A."/>
            <person name="Guerrero F.D."/>
            <person name="Moolhuijzen P."/>
            <person name="Goolsby J.A."/>
            <person name="Tidwell J."/>
            <person name="Bellgard S.E."/>
            <person name="Bellgard M.I."/>
        </authorList>
    </citation>
    <scope>NUCLEOTIDE SEQUENCE</scope>
    <source>
        <tissue evidence="1">Shoot tissue taken approximately 20 cm above the soil surface</tissue>
    </source>
</reference>
<dbReference type="AlphaFoldDB" id="A0A0A9GVS2"/>
<proteinExistence type="predicted"/>